<name>E6UJG7_RUMA7</name>
<dbReference type="KEGG" id="ral:Rumal_3351"/>
<accession>E6UJG7</accession>
<dbReference type="Proteomes" id="UP000006919">
    <property type="component" value="Plasmid pRUMAL01"/>
</dbReference>
<dbReference type="EMBL" id="CP002404">
    <property type="protein sequence ID" value="ADU23813.1"/>
    <property type="molecule type" value="Genomic_DNA"/>
</dbReference>
<geneLocation type="plasmid" evidence="1 2">
    <name>pRUMAL01</name>
</geneLocation>
<dbReference type="RefSeq" id="WP_013483363.1">
    <property type="nucleotide sequence ID" value="NC_014824.1"/>
</dbReference>
<evidence type="ECO:0000313" key="2">
    <source>
        <dbReference type="Proteomes" id="UP000006919"/>
    </source>
</evidence>
<evidence type="ECO:0000313" key="1">
    <source>
        <dbReference type="EMBL" id="ADU23813.1"/>
    </source>
</evidence>
<dbReference type="AlphaFoldDB" id="E6UJG7"/>
<sequence length="147" mass="17005">MNTTLREFICNIETIKAKNTEIDFYQDGLSGNKLHELRISKKASERTLLDISRLTEAQKDGLAKCGTLCWCCQHSTDLECRWFQNFRPVPGWVAIPERCMNAISYMVFDCPNFLRTSRFAAEKEQYKEPITYKVDIADDVLVGNIRI</sequence>
<keyword evidence="1" id="KW-0614">Plasmid</keyword>
<organism evidence="1 2">
    <name type="scientific">Ruminococcus albus (strain ATCC 27210 / DSM 20455 / JCM 14654 / NCDO 2250 / 7)</name>
    <dbReference type="NCBI Taxonomy" id="697329"/>
    <lineage>
        <taxon>Bacteria</taxon>
        <taxon>Bacillati</taxon>
        <taxon>Bacillota</taxon>
        <taxon>Clostridia</taxon>
        <taxon>Eubacteriales</taxon>
        <taxon>Oscillospiraceae</taxon>
        <taxon>Ruminococcus</taxon>
    </lineage>
</organism>
<proteinExistence type="predicted"/>
<reference evidence="2" key="1">
    <citation type="journal article" date="2011" name="J. Bacteriol.">
        <title>Complete genome of the cellulolytic ruminal bacterium Ruminococcus albus 7.</title>
        <authorList>
            <person name="Suen G."/>
            <person name="Stevenson D.M."/>
            <person name="Bruce D.C."/>
            <person name="Chertkov O."/>
            <person name="Copeland A."/>
            <person name="Cheng J.F."/>
            <person name="Detter C."/>
            <person name="Detter J.C."/>
            <person name="Goodwin L.A."/>
            <person name="Han C.S."/>
            <person name="Hauser L.J."/>
            <person name="Ivanova N.N."/>
            <person name="Kyrpides N.C."/>
            <person name="Land M.L."/>
            <person name="Lapidus A."/>
            <person name="Lucas S."/>
            <person name="Ovchinnikova G."/>
            <person name="Pitluck S."/>
            <person name="Tapia R."/>
            <person name="Woyke T."/>
            <person name="Boyum J."/>
            <person name="Mead D."/>
            <person name="Weimer P.J."/>
        </authorList>
    </citation>
    <scope>NUCLEOTIDE SEQUENCE [LARGE SCALE GENOMIC DNA]</scope>
    <source>
        <strain evidence="2">ATCC 27210 / DSM 20455 / JCM 14654 / NCDO 2250 / 7</strain>
        <plasmid evidence="2">pRUMAL01</plasmid>
    </source>
</reference>
<dbReference type="HOGENOM" id="CLU_1766664_0_0_9"/>
<protein>
    <submittedName>
        <fullName evidence="1">Uncharacterized protein</fullName>
    </submittedName>
</protein>
<gene>
    <name evidence="1" type="ordered locus">Rumal_3351</name>
</gene>